<accession>A0ABU0DVX4</accession>
<evidence type="ECO:0000313" key="4">
    <source>
        <dbReference type="Proteomes" id="UP001236723"/>
    </source>
</evidence>
<reference evidence="3 4" key="1">
    <citation type="submission" date="2023-07" db="EMBL/GenBank/DDBJ databases">
        <title>Genomic Encyclopedia of Type Strains, Phase IV (KMG-IV): sequencing the most valuable type-strain genomes for metagenomic binning, comparative biology and taxonomic classification.</title>
        <authorList>
            <person name="Goeker M."/>
        </authorList>
    </citation>
    <scope>NUCLEOTIDE SEQUENCE [LARGE SCALE GENOMIC DNA]</scope>
    <source>
        <strain evidence="3 4">DSM 15448</strain>
    </source>
</reference>
<dbReference type="PANTHER" id="PTHR36834:SF2">
    <property type="entry name" value="MEMBRANE PROTEIN"/>
    <property type="match status" value="1"/>
</dbReference>
<organism evidence="3 4">
    <name type="scientific">Alkalibacillus filiformis</name>
    <dbReference type="NCBI Taxonomy" id="200990"/>
    <lineage>
        <taxon>Bacteria</taxon>
        <taxon>Bacillati</taxon>
        <taxon>Bacillota</taxon>
        <taxon>Bacilli</taxon>
        <taxon>Bacillales</taxon>
        <taxon>Bacillaceae</taxon>
        <taxon>Alkalibacillus</taxon>
    </lineage>
</organism>
<dbReference type="InterPro" id="IPR006976">
    <property type="entry name" value="VanZ-like"/>
</dbReference>
<protein>
    <submittedName>
        <fullName evidence="3">Glycopeptide antibiotics resistance protein</fullName>
    </submittedName>
</protein>
<dbReference type="EMBL" id="JAUSUP010000009">
    <property type="protein sequence ID" value="MDQ0352505.1"/>
    <property type="molecule type" value="Genomic_DNA"/>
</dbReference>
<keyword evidence="1" id="KW-0812">Transmembrane</keyword>
<evidence type="ECO:0000259" key="2">
    <source>
        <dbReference type="Pfam" id="PF04892"/>
    </source>
</evidence>
<feature type="domain" description="VanZ-like" evidence="2">
    <location>
        <begin position="17"/>
        <end position="148"/>
    </location>
</feature>
<keyword evidence="1" id="KW-1133">Transmembrane helix</keyword>
<evidence type="ECO:0000313" key="3">
    <source>
        <dbReference type="EMBL" id="MDQ0352505.1"/>
    </source>
</evidence>
<comment type="caution">
    <text evidence="3">The sequence shown here is derived from an EMBL/GenBank/DDBJ whole genome shotgun (WGS) entry which is preliminary data.</text>
</comment>
<dbReference type="RefSeq" id="WP_307069137.1">
    <property type="nucleotide sequence ID" value="NZ_JAUSUP010000009.1"/>
</dbReference>
<evidence type="ECO:0000256" key="1">
    <source>
        <dbReference type="SAM" id="Phobius"/>
    </source>
</evidence>
<sequence>MKRLLKSIPIVNILFYSYIILLLMINLIFYSMNINIEHRTFAYYDDASHNIVPFSSISNYFANFTHYNFNTWFYNTLGNIIMFIPLGVLIPIVYDRSKRLYQVVLLSFLISLIIEGMQFVTGLGVFDIDDIILNTIGGVIGFTIFKFVRIH</sequence>
<dbReference type="PANTHER" id="PTHR36834">
    <property type="entry name" value="MEMBRANE PROTEIN-RELATED"/>
    <property type="match status" value="1"/>
</dbReference>
<name>A0ABU0DVX4_9BACI</name>
<keyword evidence="4" id="KW-1185">Reference proteome</keyword>
<feature type="transmembrane region" description="Helical" evidence="1">
    <location>
        <begin position="72"/>
        <end position="94"/>
    </location>
</feature>
<gene>
    <name evidence="3" type="ORF">J2R98_002350</name>
</gene>
<dbReference type="Proteomes" id="UP001236723">
    <property type="component" value="Unassembled WGS sequence"/>
</dbReference>
<dbReference type="Pfam" id="PF04892">
    <property type="entry name" value="VanZ"/>
    <property type="match status" value="1"/>
</dbReference>
<feature type="transmembrane region" description="Helical" evidence="1">
    <location>
        <begin position="131"/>
        <end position="148"/>
    </location>
</feature>
<keyword evidence="1" id="KW-0472">Membrane</keyword>
<proteinExistence type="predicted"/>
<feature type="transmembrane region" description="Helical" evidence="1">
    <location>
        <begin position="103"/>
        <end position="125"/>
    </location>
</feature>
<feature type="transmembrane region" description="Helical" evidence="1">
    <location>
        <begin position="12"/>
        <end position="32"/>
    </location>
</feature>
<dbReference type="InterPro" id="IPR053150">
    <property type="entry name" value="Teicoplanin_resist-assoc"/>
</dbReference>